<dbReference type="InterPro" id="IPR003441">
    <property type="entry name" value="NAC-dom"/>
</dbReference>
<feature type="region of interest" description="Disordered" evidence="5">
    <location>
        <begin position="214"/>
        <end position="420"/>
    </location>
</feature>
<evidence type="ECO:0000313" key="7">
    <source>
        <dbReference type="EMBL" id="TKW16018.1"/>
    </source>
</evidence>
<feature type="compositionally biased region" description="Low complexity" evidence="5">
    <location>
        <begin position="256"/>
        <end position="267"/>
    </location>
</feature>
<evidence type="ECO:0000256" key="4">
    <source>
        <dbReference type="ARBA" id="ARBA00023242"/>
    </source>
</evidence>
<organism evidence="7 8">
    <name type="scientific">Setaria viridis</name>
    <name type="common">Green bristlegrass</name>
    <name type="synonym">Setaria italica subsp. viridis</name>
    <dbReference type="NCBI Taxonomy" id="4556"/>
    <lineage>
        <taxon>Eukaryota</taxon>
        <taxon>Viridiplantae</taxon>
        <taxon>Streptophyta</taxon>
        <taxon>Embryophyta</taxon>
        <taxon>Tracheophyta</taxon>
        <taxon>Spermatophyta</taxon>
        <taxon>Magnoliopsida</taxon>
        <taxon>Liliopsida</taxon>
        <taxon>Poales</taxon>
        <taxon>Poaceae</taxon>
        <taxon>PACMAD clade</taxon>
        <taxon>Panicoideae</taxon>
        <taxon>Panicodae</taxon>
        <taxon>Paniceae</taxon>
        <taxon>Cenchrinae</taxon>
        <taxon>Setaria</taxon>
    </lineage>
</organism>
<dbReference type="PANTHER" id="PTHR31719">
    <property type="entry name" value="NAC TRANSCRIPTION FACTOR 56"/>
    <property type="match status" value="1"/>
</dbReference>
<feature type="compositionally biased region" description="Pro residues" evidence="5">
    <location>
        <begin position="217"/>
        <end position="226"/>
    </location>
</feature>
<evidence type="ECO:0000256" key="2">
    <source>
        <dbReference type="ARBA" id="ARBA00023125"/>
    </source>
</evidence>
<dbReference type="PROSITE" id="PS51005">
    <property type="entry name" value="NAC"/>
    <property type="match status" value="1"/>
</dbReference>
<keyword evidence="2" id="KW-0238">DNA-binding</keyword>
<feature type="compositionally biased region" description="Low complexity" evidence="5">
    <location>
        <begin position="336"/>
        <end position="354"/>
    </location>
</feature>
<dbReference type="OMA" id="TGWLMME"/>
<gene>
    <name evidence="7" type="ORF">SEVIR_5G271900v2</name>
</gene>
<evidence type="ECO:0000313" key="8">
    <source>
        <dbReference type="Proteomes" id="UP000298652"/>
    </source>
</evidence>
<dbReference type="Pfam" id="PF02365">
    <property type="entry name" value="NAM"/>
    <property type="match status" value="1"/>
</dbReference>
<feature type="region of interest" description="Disordered" evidence="5">
    <location>
        <begin position="11"/>
        <end position="39"/>
    </location>
</feature>
<keyword evidence="4" id="KW-0539">Nucleus</keyword>
<feature type="domain" description="NAC" evidence="6">
    <location>
        <begin position="52"/>
        <end position="214"/>
    </location>
</feature>
<proteinExistence type="predicted"/>
<dbReference type="GO" id="GO:0006355">
    <property type="term" value="P:regulation of DNA-templated transcription"/>
    <property type="evidence" value="ECO:0007669"/>
    <property type="project" value="InterPro"/>
</dbReference>
<dbReference type="GO" id="GO:0003677">
    <property type="term" value="F:DNA binding"/>
    <property type="evidence" value="ECO:0007669"/>
    <property type="project" value="UniProtKB-KW"/>
</dbReference>
<evidence type="ECO:0000256" key="5">
    <source>
        <dbReference type="SAM" id="MobiDB-lite"/>
    </source>
</evidence>
<protein>
    <recommendedName>
        <fullName evidence="6">NAC domain-containing protein</fullName>
    </recommendedName>
</protein>
<dbReference type="InterPro" id="IPR036093">
    <property type="entry name" value="NAC_dom_sf"/>
</dbReference>
<dbReference type="SUPFAM" id="SSF101941">
    <property type="entry name" value="NAC domain"/>
    <property type="match status" value="1"/>
</dbReference>
<dbReference type="Proteomes" id="UP000298652">
    <property type="component" value="Chromosome 5"/>
</dbReference>
<evidence type="ECO:0000256" key="3">
    <source>
        <dbReference type="ARBA" id="ARBA00023163"/>
    </source>
</evidence>
<dbReference type="Gramene" id="TKW16018">
    <property type="protein sequence ID" value="TKW16018"/>
    <property type="gene ID" value="SEVIR_5G271900v2"/>
</dbReference>
<feature type="compositionally biased region" description="Pro residues" evidence="5">
    <location>
        <begin position="18"/>
        <end position="29"/>
    </location>
</feature>
<dbReference type="EMBL" id="CM016556">
    <property type="protein sequence ID" value="TKW16018.1"/>
    <property type="molecule type" value="Genomic_DNA"/>
</dbReference>
<accession>A0A4U6UIS7</accession>
<sequence length="420" mass="43910">MPQQVPRFHLQFGLSSPSPLPPPGPPRLPQPAAAATAATAMVRSPSAASKPPCAAFQSHPTDLELVNSYLRPWVETGLKAGPFIHEADVYAADPADLTRRFAPAVAQDGERAWYFFTPLRHKSVRGKRKARTVASGGGCWHNEAKSKPVFTGINGKRQIGHRQSFSFVKKDGGSRLRTGWLMMELRLLKDGAAGKEAQAEGALGNLVLCKVYRSPRNPEPSDPAPDPALKEEATAADDDDESSGATAEDDDDSSDAPEATAAASGPTKKSDEEESSEATVAAPSRHSKADDEISGAGAAAAAPGRKEKAAGDEDSAETSAAAPPARKRKAPDDESSGAAAAPAPAPKRSSGSPGAPAPPSTELQCPHCGTHLVVTLKRPETKSETEIAKDEPAPGASDAPPTRGDARGSSEKNLQFHHFL</sequence>
<keyword evidence="8" id="KW-1185">Reference proteome</keyword>
<feature type="compositionally biased region" description="Acidic residues" evidence="5">
    <location>
        <begin position="234"/>
        <end position="255"/>
    </location>
</feature>
<keyword evidence="3" id="KW-0804">Transcription</keyword>
<feature type="compositionally biased region" description="Low complexity" evidence="5">
    <location>
        <begin position="30"/>
        <end position="39"/>
    </location>
</feature>
<reference evidence="7" key="1">
    <citation type="submission" date="2019-03" db="EMBL/GenBank/DDBJ databases">
        <title>WGS assembly of Setaria viridis.</title>
        <authorList>
            <person name="Huang P."/>
            <person name="Jenkins J."/>
            <person name="Grimwood J."/>
            <person name="Barry K."/>
            <person name="Healey A."/>
            <person name="Mamidi S."/>
            <person name="Sreedasyam A."/>
            <person name="Shu S."/>
            <person name="Feldman M."/>
            <person name="Wu J."/>
            <person name="Yu Y."/>
            <person name="Chen C."/>
            <person name="Johnson J."/>
            <person name="Rokhsar D."/>
            <person name="Baxter I."/>
            <person name="Schmutz J."/>
            <person name="Brutnell T."/>
            <person name="Kellogg E."/>
        </authorList>
    </citation>
    <scope>NUCLEOTIDE SEQUENCE [LARGE SCALE GENOMIC DNA]</scope>
</reference>
<feature type="compositionally biased region" description="Basic and acidic residues" evidence="5">
    <location>
        <begin position="377"/>
        <end position="392"/>
    </location>
</feature>
<dbReference type="PANTHER" id="PTHR31719:SF179">
    <property type="entry name" value="OS08G0148400 PROTEIN"/>
    <property type="match status" value="1"/>
</dbReference>
<dbReference type="Gene3D" id="2.170.150.80">
    <property type="entry name" value="NAC domain"/>
    <property type="match status" value="1"/>
</dbReference>
<name>A0A4U6UIS7_SETVI</name>
<dbReference type="AlphaFoldDB" id="A0A4U6UIS7"/>
<evidence type="ECO:0000256" key="1">
    <source>
        <dbReference type="ARBA" id="ARBA00023015"/>
    </source>
</evidence>
<keyword evidence="1" id="KW-0805">Transcription regulation</keyword>
<evidence type="ECO:0000259" key="6">
    <source>
        <dbReference type="PROSITE" id="PS51005"/>
    </source>
</evidence>